<dbReference type="InterPro" id="IPR025591">
    <property type="entry name" value="RloB"/>
</dbReference>
<proteinExistence type="predicted"/>
<gene>
    <name evidence="2" type="ORF">BECKTUN1418E_GA0071001_101112</name>
    <name evidence="1" type="ORF">BECKTUN1418F_GA0071002_100812</name>
</gene>
<evidence type="ECO:0000313" key="2">
    <source>
        <dbReference type="EMBL" id="VFK52912.1"/>
    </source>
</evidence>
<dbReference type="AlphaFoldDB" id="A0A450ZGH2"/>
<organism evidence="2">
    <name type="scientific">Candidatus Kentrum sp. TUN</name>
    <dbReference type="NCBI Taxonomy" id="2126343"/>
    <lineage>
        <taxon>Bacteria</taxon>
        <taxon>Pseudomonadati</taxon>
        <taxon>Pseudomonadota</taxon>
        <taxon>Gammaproteobacteria</taxon>
        <taxon>Candidatus Kentrum</taxon>
    </lineage>
</organism>
<reference evidence="2" key="1">
    <citation type="submission" date="2019-02" db="EMBL/GenBank/DDBJ databases">
        <authorList>
            <person name="Gruber-Vodicka R. H."/>
            <person name="Seah K. B. B."/>
        </authorList>
    </citation>
    <scope>NUCLEOTIDE SEQUENCE</scope>
    <source>
        <strain evidence="2">BECK_BY2</strain>
        <strain evidence="1">BECK_BY3</strain>
    </source>
</reference>
<evidence type="ECO:0000313" key="1">
    <source>
        <dbReference type="EMBL" id="VFK52399.1"/>
    </source>
</evidence>
<protein>
    <submittedName>
        <fullName evidence="2">RloB-like protein</fullName>
    </submittedName>
</protein>
<sequence length="109" mass="12501">MPRRVTKEEKGAGDPFDRIYCVFDKDTHDTYQNTLDSIAQATPKGVFFAINSVPCFEYWLLLHFLRTTKAYEPLPGSSACNQVLNDLKCYLPHYAKGIKKVLSKLINRE</sequence>
<name>A0A450ZGH2_9GAMM</name>
<dbReference type="EMBL" id="CAADFV010000011">
    <property type="protein sequence ID" value="VFK52912.1"/>
    <property type="molecule type" value="Genomic_DNA"/>
</dbReference>
<accession>A0A450ZGH2</accession>
<dbReference type="Pfam" id="PF13707">
    <property type="entry name" value="RloB"/>
    <property type="match status" value="1"/>
</dbReference>
<dbReference type="EMBL" id="CAADFY010000008">
    <property type="protein sequence ID" value="VFK52399.1"/>
    <property type="molecule type" value="Genomic_DNA"/>
</dbReference>